<keyword evidence="3" id="KW-0597">Phosphoprotein</keyword>
<dbReference type="Gene3D" id="3.30.565.10">
    <property type="entry name" value="Histidine kinase-like ATPase, C-terminal domain"/>
    <property type="match status" value="1"/>
</dbReference>
<evidence type="ECO:0000256" key="4">
    <source>
        <dbReference type="ARBA" id="ARBA00022679"/>
    </source>
</evidence>
<dbReference type="InterPro" id="IPR007891">
    <property type="entry name" value="CHASE3"/>
</dbReference>
<evidence type="ECO:0000259" key="7">
    <source>
        <dbReference type="PROSITE" id="PS50109"/>
    </source>
</evidence>
<dbReference type="SMART" id="SM00388">
    <property type="entry name" value="HisKA"/>
    <property type="match status" value="1"/>
</dbReference>
<evidence type="ECO:0000313" key="9">
    <source>
        <dbReference type="Proteomes" id="UP000182661"/>
    </source>
</evidence>
<dbReference type="InterPro" id="IPR050351">
    <property type="entry name" value="BphY/WalK/GraS-like"/>
</dbReference>
<dbReference type="RefSeq" id="WP_071832308.1">
    <property type="nucleotide sequence ID" value="NZ_LSRP01000073.1"/>
</dbReference>
<dbReference type="GO" id="GO:0030295">
    <property type="term" value="F:protein kinase activator activity"/>
    <property type="evidence" value="ECO:0007669"/>
    <property type="project" value="TreeGrafter"/>
</dbReference>
<keyword evidence="4" id="KW-0808">Transferase</keyword>
<protein>
    <recommendedName>
        <fullName evidence="2">histidine kinase</fullName>
        <ecNumber evidence="2">2.7.13.3</ecNumber>
    </recommendedName>
</protein>
<name>A0A657LV20_9HYPH</name>
<dbReference type="InterPro" id="IPR005467">
    <property type="entry name" value="His_kinase_dom"/>
</dbReference>
<feature type="transmembrane region" description="Helical" evidence="6">
    <location>
        <begin position="183"/>
        <end position="208"/>
    </location>
</feature>
<dbReference type="Pfam" id="PF02518">
    <property type="entry name" value="HATPase_c"/>
    <property type="match status" value="1"/>
</dbReference>
<accession>A0A657LV20</accession>
<dbReference type="InterPro" id="IPR003661">
    <property type="entry name" value="HisK_dim/P_dom"/>
</dbReference>
<dbReference type="EC" id="2.7.13.3" evidence="2"/>
<evidence type="ECO:0000256" key="2">
    <source>
        <dbReference type="ARBA" id="ARBA00012438"/>
    </source>
</evidence>
<dbReference type="Pfam" id="PF05227">
    <property type="entry name" value="CHASE3"/>
    <property type="match status" value="1"/>
</dbReference>
<comment type="catalytic activity">
    <reaction evidence="1">
        <text>ATP + protein L-histidine = ADP + protein N-phospho-L-histidine.</text>
        <dbReference type="EC" id="2.7.13.3"/>
    </reaction>
</comment>
<evidence type="ECO:0000256" key="6">
    <source>
        <dbReference type="SAM" id="Phobius"/>
    </source>
</evidence>
<dbReference type="OrthoDB" id="9808408at2"/>
<dbReference type="EMBL" id="LSRP01000073">
    <property type="protein sequence ID" value="OJF99064.1"/>
    <property type="molecule type" value="Genomic_DNA"/>
</dbReference>
<proteinExistence type="predicted"/>
<keyword evidence="9" id="KW-1185">Reference proteome</keyword>
<reference evidence="8 9" key="1">
    <citation type="submission" date="2016-02" db="EMBL/GenBank/DDBJ databases">
        <title>Genome sequencing of a beta-galactosidase producing bacteria Rhizobium sp. 59.</title>
        <authorList>
            <person name="Wang D."/>
            <person name="Kot W."/>
            <person name="Qin Y."/>
            <person name="Hansen L."/>
            <person name="Naqvi K."/>
            <person name="Rensing C."/>
        </authorList>
    </citation>
    <scope>NUCLEOTIDE SEQUENCE [LARGE SCALE GENOMIC DNA]</scope>
    <source>
        <strain evidence="8 9">59</strain>
    </source>
</reference>
<dbReference type="InterPro" id="IPR036097">
    <property type="entry name" value="HisK_dim/P_sf"/>
</dbReference>
<keyword evidence="5" id="KW-0418">Kinase</keyword>
<keyword evidence="6" id="KW-1133">Transmembrane helix</keyword>
<keyword evidence="6" id="KW-0812">Transmembrane</keyword>
<gene>
    <name evidence="8" type="ORF">AX760_13875</name>
</gene>
<dbReference type="AlphaFoldDB" id="A0A657LV20"/>
<dbReference type="CDD" id="cd19410">
    <property type="entry name" value="HK9-like_sensor"/>
    <property type="match status" value="1"/>
</dbReference>
<dbReference type="InterPro" id="IPR004358">
    <property type="entry name" value="Sig_transdc_His_kin-like_C"/>
</dbReference>
<dbReference type="CDD" id="cd00082">
    <property type="entry name" value="HisKA"/>
    <property type="match status" value="1"/>
</dbReference>
<feature type="domain" description="Histidine kinase" evidence="7">
    <location>
        <begin position="251"/>
        <end position="486"/>
    </location>
</feature>
<dbReference type="Gene3D" id="1.10.287.130">
    <property type="match status" value="1"/>
</dbReference>
<sequence>MARDSIISRSVPLFLLAGAVLLLALVLASLHFANLTSRNAQEALDAARLNGRAMRLFSLIQDAETSQRGYLLTGEAQFLTPFRRAENLVPLHFKSLLPDFQSIAIGAVTVERLDRLIKEKLEELRATVELKRLGRADTALGLVQTERGKQAMDEIRQIMVRIDAITDNTGFVRLSALAEATRLLMVSIIGGAILLVLLVGGAVALIIWHTRQLQKAGAALALQNETLEQKVHERTRHLERANRELQSYAYIVGHDLRAPLVNIMGFTAELERASGEFSRYLEAAPLSDDPSAKAAREAVHEDVPEALRFIRSSMKRMDDLINEILKLARAGNRHLQAEPLDLAGLVDEVAGTLKHRLDSSAAVVVISPELPRVISDRLALQQIFANLLDNAIKYADPSRSPLIEVFGETVGEDVTVTVRDNGRGIASQDNERIFELFRRSGRQDRPGEGIGLAHVRALVRRLGGDVLVSSVLGEGTSFRVTIAADLHHARKWGEP</sequence>
<dbReference type="PROSITE" id="PS50109">
    <property type="entry name" value="HIS_KIN"/>
    <property type="match status" value="1"/>
</dbReference>
<dbReference type="InterPro" id="IPR003594">
    <property type="entry name" value="HATPase_dom"/>
</dbReference>
<dbReference type="GO" id="GO:0000155">
    <property type="term" value="F:phosphorelay sensor kinase activity"/>
    <property type="evidence" value="ECO:0007669"/>
    <property type="project" value="InterPro"/>
</dbReference>
<organism evidence="8 9">
    <name type="scientific">Pararhizobium antarcticum</name>
    <dbReference type="NCBI Taxonomy" id="1798805"/>
    <lineage>
        <taxon>Bacteria</taxon>
        <taxon>Pseudomonadati</taxon>
        <taxon>Pseudomonadota</taxon>
        <taxon>Alphaproteobacteria</taxon>
        <taxon>Hyphomicrobiales</taxon>
        <taxon>Rhizobiaceae</taxon>
        <taxon>Rhizobium/Agrobacterium group</taxon>
        <taxon>Pararhizobium</taxon>
    </lineage>
</organism>
<dbReference type="GO" id="GO:0007234">
    <property type="term" value="P:osmosensory signaling via phosphorelay pathway"/>
    <property type="evidence" value="ECO:0007669"/>
    <property type="project" value="TreeGrafter"/>
</dbReference>
<dbReference type="InterPro" id="IPR036890">
    <property type="entry name" value="HATPase_C_sf"/>
</dbReference>
<dbReference type="Proteomes" id="UP000182661">
    <property type="component" value="Unassembled WGS sequence"/>
</dbReference>
<dbReference type="SMART" id="SM00387">
    <property type="entry name" value="HATPase_c"/>
    <property type="match status" value="1"/>
</dbReference>
<evidence type="ECO:0000256" key="5">
    <source>
        <dbReference type="ARBA" id="ARBA00022777"/>
    </source>
</evidence>
<evidence type="ECO:0000256" key="1">
    <source>
        <dbReference type="ARBA" id="ARBA00000085"/>
    </source>
</evidence>
<dbReference type="SUPFAM" id="SSF55874">
    <property type="entry name" value="ATPase domain of HSP90 chaperone/DNA topoisomerase II/histidine kinase"/>
    <property type="match status" value="1"/>
</dbReference>
<evidence type="ECO:0000313" key="8">
    <source>
        <dbReference type="EMBL" id="OJF99064.1"/>
    </source>
</evidence>
<dbReference type="PANTHER" id="PTHR42878:SF15">
    <property type="entry name" value="BACTERIOPHYTOCHROME"/>
    <property type="match status" value="1"/>
</dbReference>
<evidence type="ECO:0000256" key="3">
    <source>
        <dbReference type="ARBA" id="ARBA00022553"/>
    </source>
</evidence>
<dbReference type="PANTHER" id="PTHR42878">
    <property type="entry name" value="TWO-COMPONENT HISTIDINE KINASE"/>
    <property type="match status" value="1"/>
</dbReference>
<comment type="caution">
    <text evidence="8">The sequence shown here is derived from an EMBL/GenBank/DDBJ whole genome shotgun (WGS) entry which is preliminary data.</text>
</comment>
<keyword evidence="6" id="KW-0472">Membrane</keyword>
<dbReference type="PRINTS" id="PR00344">
    <property type="entry name" value="BCTRLSENSOR"/>
</dbReference>
<dbReference type="GO" id="GO:0000156">
    <property type="term" value="F:phosphorelay response regulator activity"/>
    <property type="evidence" value="ECO:0007669"/>
    <property type="project" value="TreeGrafter"/>
</dbReference>
<dbReference type="SUPFAM" id="SSF47384">
    <property type="entry name" value="Homodimeric domain of signal transducing histidine kinase"/>
    <property type="match status" value="1"/>
</dbReference>